<dbReference type="RefSeq" id="WP_260396070.1">
    <property type="nucleotide sequence ID" value="NZ_JACHLN010000002.1"/>
</dbReference>
<keyword evidence="9" id="KW-1185">Reference proteome</keyword>
<sequence length="388" mass="40634">MNDHTPRRLKGSLLERAAQGFHYAPAPIEDVPPAPVAKAAPKPAVKPPVEAPVAAPAPQPRVEAPVIVPAPIVAPAPVAAPVVVAPEPVPQAQPVPGESRAPEPGSESPVTLGPGLRRGAEITESAAPEPQISTARTRDRVAPIDRGVLEQGGMLIPGGAITPLAEEFRMVKRQLLLTARAVAAKDTVKAADRARMILVCSAQPNEGKTFCAINLALSMATERDVEVLLVDADFPKPDVLPRLGLPNGPGLLDVLAGSVANVEDCIIDTDVPQLSVLPAGARSISDTELLASDRARAVIDGLAEANPRRIVIFDSPPALAASPASVLALHVGQVMLVVRADKTSEGDLRQAVNTLDACEHIQLVLNSVSFQPGGRRFGSYYEYGEESR</sequence>
<dbReference type="CDD" id="cd05387">
    <property type="entry name" value="BY-kinase"/>
    <property type="match status" value="1"/>
</dbReference>
<evidence type="ECO:0000256" key="1">
    <source>
        <dbReference type="ARBA" id="ARBA00022679"/>
    </source>
</evidence>
<dbReference type="PANTHER" id="PTHR32309:SF31">
    <property type="entry name" value="CAPSULAR EXOPOLYSACCHARIDE FAMILY"/>
    <property type="match status" value="1"/>
</dbReference>
<feature type="domain" description="AAA" evidence="7">
    <location>
        <begin position="205"/>
        <end position="356"/>
    </location>
</feature>
<evidence type="ECO:0000259" key="7">
    <source>
        <dbReference type="Pfam" id="PF13614"/>
    </source>
</evidence>
<proteinExistence type="predicted"/>
<gene>
    <name evidence="8" type="ORF">HNP52_002530</name>
</gene>
<dbReference type="InterPro" id="IPR005702">
    <property type="entry name" value="Wzc-like_C"/>
</dbReference>
<dbReference type="Proteomes" id="UP000575241">
    <property type="component" value="Unassembled WGS sequence"/>
</dbReference>
<accession>A0A7W7NT39</accession>
<evidence type="ECO:0000256" key="4">
    <source>
        <dbReference type="ARBA" id="ARBA00022840"/>
    </source>
</evidence>
<dbReference type="EMBL" id="JACHLN010000002">
    <property type="protein sequence ID" value="MBB4839461.1"/>
    <property type="molecule type" value="Genomic_DNA"/>
</dbReference>
<evidence type="ECO:0000256" key="2">
    <source>
        <dbReference type="ARBA" id="ARBA00022741"/>
    </source>
</evidence>
<feature type="compositionally biased region" description="Pro residues" evidence="6">
    <location>
        <begin position="44"/>
        <end position="55"/>
    </location>
</feature>
<dbReference type="SUPFAM" id="SSF52540">
    <property type="entry name" value="P-loop containing nucleoside triphosphate hydrolases"/>
    <property type="match status" value="1"/>
</dbReference>
<evidence type="ECO:0000313" key="8">
    <source>
        <dbReference type="EMBL" id="MBB4839461.1"/>
    </source>
</evidence>
<dbReference type="PANTHER" id="PTHR32309">
    <property type="entry name" value="TYROSINE-PROTEIN KINASE"/>
    <property type="match status" value="1"/>
</dbReference>
<dbReference type="InterPro" id="IPR027417">
    <property type="entry name" value="P-loop_NTPase"/>
</dbReference>
<evidence type="ECO:0000256" key="6">
    <source>
        <dbReference type="SAM" id="MobiDB-lite"/>
    </source>
</evidence>
<dbReference type="AlphaFoldDB" id="A0A7W7NT39"/>
<feature type="region of interest" description="Disordered" evidence="6">
    <location>
        <begin position="25"/>
        <end position="55"/>
    </location>
</feature>
<evidence type="ECO:0000313" key="9">
    <source>
        <dbReference type="Proteomes" id="UP000575241"/>
    </source>
</evidence>
<name>A0A7W7NT39_9SPHN</name>
<dbReference type="GO" id="GO:0016301">
    <property type="term" value="F:kinase activity"/>
    <property type="evidence" value="ECO:0007669"/>
    <property type="project" value="UniProtKB-KW"/>
</dbReference>
<keyword evidence="4" id="KW-0067">ATP-binding</keyword>
<protein>
    <submittedName>
        <fullName evidence="8">Exopolysaccharide/PEP-CTERM locus tyrosine autokinase</fullName>
    </submittedName>
</protein>
<dbReference type="Pfam" id="PF13614">
    <property type="entry name" value="AAA_31"/>
    <property type="match status" value="1"/>
</dbReference>
<dbReference type="InterPro" id="IPR050445">
    <property type="entry name" value="Bact_polysacc_biosynth/exp"/>
</dbReference>
<comment type="caution">
    <text evidence="8">The sequence shown here is derived from an EMBL/GenBank/DDBJ whole genome shotgun (WGS) entry which is preliminary data.</text>
</comment>
<dbReference type="Gene3D" id="3.40.50.300">
    <property type="entry name" value="P-loop containing nucleotide triphosphate hydrolases"/>
    <property type="match status" value="1"/>
</dbReference>
<evidence type="ECO:0000256" key="5">
    <source>
        <dbReference type="ARBA" id="ARBA00023137"/>
    </source>
</evidence>
<keyword evidence="2" id="KW-0547">Nucleotide-binding</keyword>
<dbReference type="InterPro" id="IPR025669">
    <property type="entry name" value="AAA_dom"/>
</dbReference>
<reference evidence="8 9" key="1">
    <citation type="submission" date="2020-08" db="EMBL/GenBank/DDBJ databases">
        <title>Functional genomics of gut bacteria from endangered species of beetles.</title>
        <authorList>
            <person name="Carlos-Shanley C."/>
        </authorList>
    </citation>
    <scope>NUCLEOTIDE SEQUENCE [LARGE SCALE GENOMIC DNA]</scope>
    <source>
        <strain evidence="8 9">S00224</strain>
    </source>
</reference>
<keyword evidence="3 8" id="KW-0418">Kinase</keyword>
<keyword evidence="1" id="KW-0808">Transferase</keyword>
<organism evidence="8 9">
    <name type="scientific">Sphingomonas kyeonggiensis</name>
    <dbReference type="NCBI Taxonomy" id="1268553"/>
    <lineage>
        <taxon>Bacteria</taxon>
        <taxon>Pseudomonadati</taxon>
        <taxon>Pseudomonadota</taxon>
        <taxon>Alphaproteobacteria</taxon>
        <taxon>Sphingomonadales</taxon>
        <taxon>Sphingomonadaceae</taxon>
        <taxon>Sphingomonas</taxon>
    </lineage>
</organism>
<evidence type="ECO:0000256" key="3">
    <source>
        <dbReference type="ARBA" id="ARBA00022777"/>
    </source>
</evidence>
<feature type="region of interest" description="Disordered" evidence="6">
    <location>
        <begin position="90"/>
        <end position="113"/>
    </location>
</feature>
<keyword evidence="5" id="KW-0829">Tyrosine-protein kinase</keyword>